<organism evidence="2 3">
    <name type="scientific">Candidatus Butyricicoccus avistercoris</name>
    <dbReference type="NCBI Taxonomy" id="2838518"/>
    <lineage>
        <taxon>Bacteria</taxon>
        <taxon>Bacillati</taxon>
        <taxon>Bacillota</taxon>
        <taxon>Clostridia</taxon>
        <taxon>Eubacteriales</taxon>
        <taxon>Butyricicoccaceae</taxon>
        <taxon>Butyricicoccus</taxon>
    </lineage>
</organism>
<dbReference type="Gene3D" id="2.40.10.220">
    <property type="entry name" value="predicted glycosyltransferase like domains"/>
    <property type="match status" value="1"/>
</dbReference>
<accession>A0A9D1PHC4</accession>
<dbReference type="SUPFAM" id="SSF141371">
    <property type="entry name" value="PilZ domain-like"/>
    <property type="match status" value="1"/>
</dbReference>
<evidence type="ECO:0000313" key="2">
    <source>
        <dbReference type="EMBL" id="HIV62042.1"/>
    </source>
</evidence>
<reference evidence="2" key="2">
    <citation type="submission" date="2021-04" db="EMBL/GenBank/DDBJ databases">
        <authorList>
            <person name="Gilroy R."/>
        </authorList>
    </citation>
    <scope>NUCLEOTIDE SEQUENCE</scope>
    <source>
        <strain evidence="2">CHK193-4272</strain>
    </source>
</reference>
<evidence type="ECO:0000313" key="3">
    <source>
        <dbReference type="Proteomes" id="UP000886808"/>
    </source>
</evidence>
<sequence>MSNKLQKVRFAIVNDERHTLATCVMLSQQGQNKQLKLLTYPNTDLTALEHVNLFSLNSTEFMAWRGKITRQRDEQVIFFAEEQIDQNFRRHLRINMDFDTYIYSLNNNNIRYKVKSNDISCGGVSIFSNVKLSAGQRFEVVIPCTEPPIIVPIEVLRMLPDGQNLYACQFINLLPQEEALIQESIFEYDLRTNSKR</sequence>
<reference evidence="2" key="1">
    <citation type="journal article" date="2021" name="PeerJ">
        <title>Extensive microbial diversity within the chicken gut microbiome revealed by metagenomics and culture.</title>
        <authorList>
            <person name="Gilroy R."/>
            <person name="Ravi A."/>
            <person name="Getino M."/>
            <person name="Pursley I."/>
            <person name="Horton D.L."/>
            <person name="Alikhan N.F."/>
            <person name="Baker D."/>
            <person name="Gharbi K."/>
            <person name="Hall N."/>
            <person name="Watson M."/>
            <person name="Adriaenssens E.M."/>
            <person name="Foster-Nyarko E."/>
            <person name="Jarju S."/>
            <person name="Secka A."/>
            <person name="Antonio M."/>
            <person name="Oren A."/>
            <person name="Chaudhuri R.R."/>
            <person name="La Ragione R."/>
            <person name="Hildebrand F."/>
            <person name="Pallen M.J."/>
        </authorList>
    </citation>
    <scope>NUCLEOTIDE SEQUENCE</scope>
    <source>
        <strain evidence="2">CHK193-4272</strain>
    </source>
</reference>
<dbReference type="EMBL" id="DXIE01000028">
    <property type="protein sequence ID" value="HIV62042.1"/>
    <property type="molecule type" value="Genomic_DNA"/>
</dbReference>
<gene>
    <name evidence="2" type="ORF">H9746_04230</name>
</gene>
<dbReference type="AlphaFoldDB" id="A0A9D1PHC4"/>
<proteinExistence type="predicted"/>
<name>A0A9D1PHC4_9FIRM</name>
<protein>
    <submittedName>
        <fullName evidence="2">PilZ domain-containing protein</fullName>
    </submittedName>
</protein>
<dbReference type="Proteomes" id="UP000886808">
    <property type="component" value="Unassembled WGS sequence"/>
</dbReference>
<dbReference type="GO" id="GO:0035438">
    <property type="term" value="F:cyclic-di-GMP binding"/>
    <property type="evidence" value="ECO:0007669"/>
    <property type="project" value="InterPro"/>
</dbReference>
<feature type="domain" description="PilZ" evidence="1">
    <location>
        <begin position="89"/>
        <end position="187"/>
    </location>
</feature>
<dbReference type="InterPro" id="IPR009875">
    <property type="entry name" value="PilZ_domain"/>
</dbReference>
<evidence type="ECO:0000259" key="1">
    <source>
        <dbReference type="Pfam" id="PF07238"/>
    </source>
</evidence>
<comment type="caution">
    <text evidence="2">The sequence shown here is derived from an EMBL/GenBank/DDBJ whole genome shotgun (WGS) entry which is preliminary data.</text>
</comment>
<dbReference type="Pfam" id="PF07238">
    <property type="entry name" value="PilZ"/>
    <property type="match status" value="1"/>
</dbReference>